<feature type="region of interest" description="Disordered" evidence="1">
    <location>
        <begin position="1"/>
        <end position="34"/>
    </location>
</feature>
<name>A0AAE1P9G1_9EUCA</name>
<dbReference type="AlphaFoldDB" id="A0AAE1P9G1"/>
<evidence type="ECO:0000313" key="2">
    <source>
        <dbReference type="EMBL" id="KAK4303235.1"/>
    </source>
</evidence>
<reference evidence="2" key="1">
    <citation type="submission" date="2023-11" db="EMBL/GenBank/DDBJ databases">
        <title>Genome assemblies of two species of porcelain crab, Petrolisthes cinctipes and Petrolisthes manimaculis (Anomura: Porcellanidae).</title>
        <authorList>
            <person name="Angst P."/>
        </authorList>
    </citation>
    <scope>NUCLEOTIDE SEQUENCE</scope>
    <source>
        <strain evidence="2">PB745_02</strain>
        <tissue evidence="2">Gill</tissue>
    </source>
</reference>
<accession>A0AAE1P9G1</accession>
<proteinExistence type="predicted"/>
<keyword evidence="3" id="KW-1185">Reference proteome</keyword>
<evidence type="ECO:0000313" key="3">
    <source>
        <dbReference type="Proteomes" id="UP001292094"/>
    </source>
</evidence>
<feature type="region of interest" description="Disordered" evidence="1">
    <location>
        <begin position="62"/>
        <end position="91"/>
    </location>
</feature>
<evidence type="ECO:0000256" key="1">
    <source>
        <dbReference type="SAM" id="MobiDB-lite"/>
    </source>
</evidence>
<comment type="caution">
    <text evidence="2">The sequence shown here is derived from an EMBL/GenBank/DDBJ whole genome shotgun (WGS) entry which is preliminary data.</text>
</comment>
<dbReference type="Proteomes" id="UP001292094">
    <property type="component" value="Unassembled WGS sequence"/>
</dbReference>
<dbReference type="EMBL" id="JAWZYT010002611">
    <property type="protein sequence ID" value="KAK4303235.1"/>
    <property type="molecule type" value="Genomic_DNA"/>
</dbReference>
<protein>
    <submittedName>
        <fullName evidence="2">Uncharacterized protein</fullName>
    </submittedName>
</protein>
<organism evidence="2 3">
    <name type="scientific">Petrolisthes manimaculis</name>
    <dbReference type="NCBI Taxonomy" id="1843537"/>
    <lineage>
        <taxon>Eukaryota</taxon>
        <taxon>Metazoa</taxon>
        <taxon>Ecdysozoa</taxon>
        <taxon>Arthropoda</taxon>
        <taxon>Crustacea</taxon>
        <taxon>Multicrustacea</taxon>
        <taxon>Malacostraca</taxon>
        <taxon>Eumalacostraca</taxon>
        <taxon>Eucarida</taxon>
        <taxon>Decapoda</taxon>
        <taxon>Pleocyemata</taxon>
        <taxon>Anomura</taxon>
        <taxon>Galatheoidea</taxon>
        <taxon>Porcellanidae</taxon>
        <taxon>Petrolisthes</taxon>
    </lineage>
</organism>
<gene>
    <name evidence="2" type="ORF">Pmani_024827</name>
</gene>
<sequence length="91" mass="10310">MCPTRPQRTPVLSHVSNQTSEDSRTKSCVQPDLEDSRTKSCVQPDLRGLLYYVMCTTRPQRTPILSHVSNQTSEDSRTKSCVQPDLRGLPY</sequence>